<keyword evidence="2 5" id="KW-0436">Ligase</keyword>
<dbReference type="InterPro" id="IPR020845">
    <property type="entry name" value="AMP-binding_CS"/>
</dbReference>
<dbReference type="OrthoDB" id="16262at2759"/>
<evidence type="ECO:0000256" key="1">
    <source>
        <dbReference type="ARBA" id="ARBA00006432"/>
    </source>
</evidence>
<evidence type="ECO:0000313" key="6">
    <source>
        <dbReference type="Proteomes" id="UP000198211"/>
    </source>
</evidence>
<evidence type="ECO:0000259" key="4">
    <source>
        <dbReference type="Pfam" id="PF13193"/>
    </source>
</evidence>
<dbReference type="PANTHER" id="PTHR24096">
    <property type="entry name" value="LONG-CHAIN-FATTY-ACID--COA LIGASE"/>
    <property type="match status" value="1"/>
</dbReference>
<proteinExistence type="inferred from homology"/>
<protein>
    <submittedName>
        <fullName evidence="5">4-coumarate-CoA ligase</fullName>
    </submittedName>
</protein>
<dbReference type="Pfam" id="PF00501">
    <property type="entry name" value="AMP-binding"/>
    <property type="match status" value="1"/>
</dbReference>
<gene>
    <name evidence="5" type="ORF">PHMEG_0001138</name>
</gene>
<dbReference type="Gene3D" id="3.30.300.30">
    <property type="match status" value="1"/>
</dbReference>
<organism evidence="5 6">
    <name type="scientific">Phytophthora megakarya</name>
    <dbReference type="NCBI Taxonomy" id="4795"/>
    <lineage>
        <taxon>Eukaryota</taxon>
        <taxon>Sar</taxon>
        <taxon>Stramenopiles</taxon>
        <taxon>Oomycota</taxon>
        <taxon>Peronosporomycetes</taxon>
        <taxon>Peronosporales</taxon>
        <taxon>Peronosporaceae</taxon>
        <taxon>Phytophthora</taxon>
    </lineage>
</organism>
<keyword evidence="6" id="KW-1185">Reference proteome</keyword>
<dbReference type="CDD" id="cd05911">
    <property type="entry name" value="Firefly_Luc_like"/>
    <property type="match status" value="1"/>
</dbReference>
<dbReference type="InterPro" id="IPR000873">
    <property type="entry name" value="AMP-dep_synth/lig_dom"/>
</dbReference>
<dbReference type="GO" id="GO:0016405">
    <property type="term" value="F:CoA-ligase activity"/>
    <property type="evidence" value="ECO:0007669"/>
    <property type="project" value="TreeGrafter"/>
</dbReference>
<evidence type="ECO:0000313" key="5">
    <source>
        <dbReference type="EMBL" id="OWZ23913.1"/>
    </source>
</evidence>
<feature type="domain" description="AMP-binding enzyme C-terminal" evidence="4">
    <location>
        <begin position="436"/>
        <end position="514"/>
    </location>
</feature>
<dbReference type="EMBL" id="NBNE01000037">
    <property type="protein sequence ID" value="OWZ23913.1"/>
    <property type="molecule type" value="Genomic_DNA"/>
</dbReference>
<feature type="domain" description="AMP-dependent synthetase/ligase" evidence="3">
    <location>
        <begin position="24"/>
        <end position="385"/>
    </location>
</feature>
<dbReference type="InterPro" id="IPR042099">
    <property type="entry name" value="ANL_N_sf"/>
</dbReference>
<name>A0A225X2F6_9STRA</name>
<dbReference type="Proteomes" id="UP000198211">
    <property type="component" value="Unassembled WGS sequence"/>
</dbReference>
<dbReference type="AlphaFoldDB" id="A0A225X2F6"/>
<dbReference type="SUPFAM" id="SSF56801">
    <property type="entry name" value="Acetyl-CoA synthetase-like"/>
    <property type="match status" value="1"/>
</dbReference>
<dbReference type="STRING" id="4795.A0A225X2F6"/>
<dbReference type="Gene3D" id="3.40.50.12780">
    <property type="entry name" value="N-terminal domain of ligase-like"/>
    <property type="match status" value="1"/>
</dbReference>
<reference evidence="6" key="1">
    <citation type="submission" date="2017-03" db="EMBL/GenBank/DDBJ databases">
        <title>Phytopthora megakarya and P. palmivora, two closely related causual agents of cacao black pod achieved similar genome size and gene model numbers by different mechanisms.</title>
        <authorList>
            <person name="Ali S."/>
            <person name="Shao J."/>
            <person name="Larry D.J."/>
            <person name="Kronmiller B."/>
            <person name="Shen D."/>
            <person name="Strem M.D."/>
            <person name="Melnick R.L."/>
            <person name="Guiltinan M.J."/>
            <person name="Tyler B.M."/>
            <person name="Meinhardt L.W."/>
            <person name="Bailey B.A."/>
        </authorList>
    </citation>
    <scope>NUCLEOTIDE SEQUENCE [LARGE SCALE GENOMIC DNA]</scope>
    <source>
        <strain evidence="6">zdho120</strain>
    </source>
</reference>
<dbReference type="InterPro" id="IPR025110">
    <property type="entry name" value="AMP-bd_C"/>
</dbReference>
<dbReference type="PROSITE" id="PS00455">
    <property type="entry name" value="AMP_BINDING"/>
    <property type="match status" value="1"/>
</dbReference>
<accession>A0A225X2F6</accession>
<evidence type="ECO:0000259" key="3">
    <source>
        <dbReference type="Pfam" id="PF00501"/>
    </source>
</evidence>
<dbReference type="Pfam" id="PF13193">
    <property type="entry name" value="AMP-binding_C"/>
    <property type="match status" value="1"/>
</dbReference>
<sequence>MTIIFKSPFPDVLIPANAAIWNKLEQHAHENGENSALVCGMSEKTFTFAQVFKLAQNICAGLVARGIKKGDVVVLHSFNCLEYPIVFLALNRVGAICSPSSPLFSSEELADQIRSSKASAVISHVAYAEVAIQAAKLTEIPLDRVFTLGHSKGFANLQTIEALVALNLPFPNLPSINPDDVVLLPFSSGTTGRPKGVELTARAMYACGARVSALEADADYILAVLPFFHIAATMIFHVTIFKRVAMIVLPRFEPGSFLRVIERYKLDTVNIVPPIVQFLAKHPLVDKYDLSSMNRMVSGAAPLGDELVQGVRNRLGLPVLQSYGMTELAGAATHSSPTEFRNGASGKLLPNTELRVRCVDTGVDLSVNQRGELLIRSPGAMKGYFNSPSATREAFTADRFVCTGDVGYIDQDGYIFIVDRLKELIKYKGHQVAPAEIEDVVNSHPQVADSCCVRGIDLATGEEIPKAFVVQKFNGDEPLTAKKLMEYVASKVASFKRVREVEFIDTIPKSLSGKILRRKLQIEQDKQVKAARSIRSRL</sequence>
<dbReference type="InterPro" id="IPR045851">
    <property type="entry name" value="AMP-bd_C_sf"/>
</dbReference>
<dbReference type="PANTHER" id="PTHR24096:SF149">
    <property type="entry name" value="AMP-BINDING DOMAIN-CONTAINING PROTEIN-RELATED"/>
    <property type="match status" value="1"/>
</dbReference>
<comment type="similarity">
    <text evidence="1">Belongs to the ATP-dependent AMP-binding enzyme family.</text>
</comment>
<evidence type="ECO:0000256" key="2">
    <source>
        <dbReference type="ARBA" id="ARBA00022598"/>
    </source>
</evidence>
<comment type="caution">
    <text evidence="5">The sequence shown here is derived from an EMBL/GenBank/DDBJ whole genome shotgun (WGS) entry which is preliminary data.</text>
</comment>